<accession>A0ABR2HBY8</accession>
<evidence type="ECO:0000313" key="2">
    <source>
        <dbReference type="EMBL" id="KAK8844207.1"/>
    </source>
</evidence>
<organism evidence="2 3">
    <name type="scientific">Tritrichomonas musculus</name>
    <dbReference type="NCBI Taxonomy" id="1915356"/>
    <lineage>
        <taxon>Eukaryota</taxon>
        <taxon>Metamonada</taxon>
        <taxon>Parabasalia</taxon>
        <taxon>Tritrichomonadida</taxon>
        <taxon>Tritrichomonadidae</taxon>
        <taxon>Tritrichomonas</taxon>
    </lineage>
</organism>
<feature type="compositionally biased region" description="Basic and acidic residues" evidence="1">
    <location>
        <begin position="324"/>
        <end position="334"/>
    </location>
</feature>
<feature type="region of interest" description="Disordered" evidence="1">
    <location>
        <begin position="315"/>
        <end position="334"/>
    </location>
</feature>
<comment type="caution">
    <text evidence="2">The sequence shown here is derived from an EMBL/GenBank/DDBJ whole genome shotgun (WGS) entry which is preliminary data.</text>
</comment>
<dbReference type="Proteomes" id="UP001470230">
    <property type="component" value="Unassembled WGS sequence"/>
</dbReference>
<proteinExistence type="predicted"/>
<keyword evidence="3" id="KW-1185">Reference proteome</keyword>
<gene>
    <name evidence="2" type="ORF">M9Y10_024413</name>
</gene>
<evidence type="ECO:0000313" key="3">
    <source>
        <dbReference type="Proteomes" id="UP001470230"/>
    </source>
</evidence>
<reference evidence="2 3" key="1">
    <citation type="submission" date="2024-04" db="EMBL/GenBank/DDBJ databases">
        <title>Tritrichomonas musculus Genome.</title>
        <authorList>
            <person name="Alves-Ferreira E."/>
            <person name="Grigg M."/>
            <person name="Lorenzi H."/>
            <person name="Galac M."/>
        </authorList>
    </citation>
    <scope>NUCLEOTIDE SEQUENCE [LARGE SCALE GENOMIC DNA]</scope>
    <source>
        <strain evidence="2 3">EAF2021</strain>
    </source>
</reference>
<protein>
    <submittedName>
        <fullName evidence="2">Uncharacterized protein</fullName>
    </submittedName>
</protein>
<name>A0ABR2HBY8_9EUKA</name>
<evidence type="ECO:0000256" key="1">
    <source>
        <dbReference type="SAM" id="MobiDB-lite"/>
    </source>
</evidence>
<dbReference type="EMBL" id="JAPFFF010000033">
    <property type="protein sequence ID" value="KAK8844207.1"/>
    <property type="molecule type" value="Genomic_DNA"/>
</dbReference>
<sequence>MNSIWKNKDEIIDQSLIDVEIDDDFTDSSESDDTQFKTIENCTDNFSDNLSEEALLNTINGIGIKIESHFDNISDIVQKKNMIKIISFFFRSILRFYHKICLPNNSYDNLIKLLSTVDPIFDLKLFNFKNPKYLVSSAISFYRLFLNRFFLKQSREKLFERCSTILFSLTKPGDFFYKEIHKNKKNFFNDRNILFQWETYLALVYFIHNRKIHFKFKNIKFCENYFTKEKIPQIINKNYLKSCNFHEQDALFYQLQFIFDALDNKKFVYRFHECILKTIRKLKQAKVPDFKTLTSNIRAKNISLIIQIKKYSKISNNNNNNNNNKEDNKEEENNQKPIIQNINDLNILKKISPPNPNSFDQRQLEKTKKVNEIKKQKNKNHSSINLESPESFWNPIDNYFAIDNGVLFKKAEQNQFQQQQLIDDISNYENKIKRITIDESNLFSTVPIRDNKTHLFKFFYYNEQSHKWEMDSTLISNFIIQNKHLNSLNTKVPLIFFSNSYENDLITLNSKLLLSLYPDLDDNDIYVYALCDKSLSLLEYNINIQEETMNIKPIFLLLHVPKSKQHIENIKMIVFKIYYFLSIVCDVEIVILNKEHYADQINLIKSMQNIKRSYKEASQKRIERKELIIKRNSSQEMKLDKGSFSLSSSYVDFSDDDDDYGYSDDDIDNNKSFANFDVNSMNGALELINLNLFVKKSKHIILINDESIDGDITEVNNNKFFKSIQEQIKAETCSINYINVNKAVTYRLFLKSLKEFVIDVKNESEDVIKNFDIFPITEINSKYINLKSKNEWENELKNIIYDRFKQYKDANLDESNDFILISKLNSEITKMNPSIDYIFLQKCNTFLDKIRNDLAQLNNDVFISELSISSNNNLNYLKQIINSHPYWQDEKKDFIYKSHENFLNNEFFSIIKAFYPKKDYSLIIDLNLSILENQVKKDRKAILKLFREVENKLKPPQDQAVDLFDEMKKGTNYSIRETERVREIKVIAKAGHLKEVIPQDF</sequence>